<accession>A0A3P4B3H9</accession>
<organism evidence="1 2">
    <name type="scientific">Pigmentiphaga humi</name>
    <dbReference type="NCBI Taxonomy" id="2478468"/>
    <lineage>
        <taxon>Bacteria</taxon>
        <taxon>Pseudomonadati</taxon>
        <taxon>Pseudomonadota</taxon>
        <taxon>Betaproteobacteria</taxon>
        <taxon>Burkholderiales</taxon>
        <taxon>Alcaligenaceae</taxon>
        <taxon>Pigmentiphaga</taxon>
    </lineage>
</organism>
<sequence length="85" mass="9052">MFPKQGHGVCQNTGMDITLMELEDAINFWRVRKPATGDECTLCAEAAALAGPYAAMIMCHASALAESSLDPAAQAALNAWRQARA</sequence>
<gene>
    <name evidence="1" type="ORF">PIGHUM_02543</name>
</gene>
<evidence type="ECO:0000313" key="1">
    <source>
        <dbReference type="EMBL" id="VCU70471.1"/>
    </source>
</evidence>
<dbReference type="AlphaFoldDB" id="A0A3P4B3H9"/>
<reference evidence="1 2" key="1">
    <citation type="submission" date="2018-10" db="EMBL/GenBank/DDBJ databases">
        <authorList>
            <person name="Criscuolo A."/>
        </authorList>
    </citation>
    <scope>NUCLEOTIDE SEQUENCE [LARGE SCALE GENOMIC DNA]</scope>
    <source>
        <strain evidence="1">DnA1</strain>
    </source>
</reference>
<name>A0A3P4B3H9_9BURK</name>
<evidence type="ECO:0000313" key="2">
    <source>
        <dbReference type="Proteomes" id="UP000277294"/>
    </source>
</evidence>
<dbReference type="EMBL" id="UWPJ01000019">
    <property type="protein sequence ID" value="VCU70471.1"/>
    <property type="molecule type" value="Genomic_DNA"/>
</dbReference>
<protein>
    <recommendedName>
        <fullName evidence="3">DUF3717 domain-containing protein</fullName>
    </recommendedName>
</protein>
<dbReference type="InterPro" id="IPR022191">
    <property type="entry name" value="DUF3717"/>
</dbReference>
<dbReference type="Proteomes" id="UP000277294">
    <property type="component" value="Unassembled WGS sequence"/>
</dbReference>
<proteinExistence type="predicted"/>
<dbReference type="Pfam" id="PF12512">
    <property type="entry name" value="DUF3717"/>
    <property type="match status" value="1"/>
</dbReference>
<keyword evidence="2" id="KW-1185">Reference proteome</keyword>
<evidence type="ECO:0008006" key="3">
    <source>
        <dbReference type="Google" id="ProtNLM"/>
    </source>
</evidence>